<dbReference type="SUPFAM" id="SSF158472">
    <property type="entry name" value="HAMP domain-like"/>
    <property type="match status" value="1"/>
</dbReference>
<feature type="transmembrane region" description="Helical" evidence="10">
    <location>
        <begin position="162"/>
        <end position="182"/>
    </location>
</feature>
<dbReference type="GO" id="GO:0005886">
    <property type="term" value="C:plasma membrane"/>
    <property type="evidence" value="ECO:0007669"/>
    <property type="project" value="UniProtKB-SubCell"/>
</dbReference>
<dbReference type="PROSITE" id="PS50885">
    <property type="entry name" value="HAMP"/>
    <property type="match status" value="1"/>
</dbReference>
<dbReference type="PANTHER" id="PTHR44936:SF10">
    <property type="entry name" value="SENSOR PROTEIN RSTB"/>
    <property type="match status" value="1"/>
</dbReference>
<dbReference type="EC" id="2.7.13.3" evidence="3"/>
<dbReference type="AlphaFoldDB" id="A0A432WW83"/>
<evidence type="ECO:0000313" key="13">
    <source>
        <dbReference type="EMBL" id="RUO37997.1"/>
    </source>
</evidence>
<evidence type="ECO:0000259" key="11">
    <source>
        <dbReference type="PROSITE" id="PS50109"/>
    </source>
</evidence>
<dbReference type="InterPro" id="IPR004358">
    <property type="entry name" value="Sig_transdc_His_kin-like_C"/>
</dbReference>
<comment type="subcellular location">
    <subcellularLocation>
        <location evidence="2">Cell membrane</location>
        <topology evidence="2">Multi-pass membrane protein</topology>
    </subcellularLocation>
</comment>
<accession>A0A432WW83</accession>
<evidence type="ECO:0000256" key="2">
    <source>
        <dbReference type="ARBA" id="ARBA00004651"/>
    </source>
</evidence>
<dbReference type="OrthoDB" id="9804645at2"/>
<name>A0A432WW83_9GAMM</name>
<dbReference type="SMART" id="SM00304">
    <property type="entry name" value="HAMP"/>
    <property type="match status" value="1"/>
</dbReference>
<evidence type="ECO:0000313" key="14">
    <source>
        <dbReference type="Proteomes" id="UP000286976"/>
    </source>
</evidence>
<gene>
    <name evidence="13" type="ORF">CWE15_10785</name>
</gene>
<dbReference type="InterPro" id="IPR005467">
    <property type="entry name" value="His_kinase_dom"/>
</dbReference>
<dbReference type="SUPFAM" id="SSF47384">
    <property type="entry name" value="Homodimeric domain of signal transducing histidine kinase"/>
    <property type="match status" value="1"/>
</dbReference>
<dbReference type="Gene3D" id="3.30.565.10">
    <property type="entry name" value="Histidine kinase-like ATPase, C-terminal domain"/>
    <property type="match status" value="1"/>
</dbReference>
<dbReference type="RefSeq" id="WP_126758094.1">
    <property type="nucleotide sequence ID" value="NZ_PIPQ01000009.1"/>
</dbReference>
<dbReference type="CDD" id="cd00082">
    <property type="entry name" value="HisKA"/>
    <property type="match status" value="1"/>
</dbReference>
<dbReference type="Pfam" id="PF00672">
    <property type="entry name" value="HAMP"/>
    <property type="match status" value="1"/>
</dbReference>
<evidence type="ECO:0000256" key="7">
    <source>
        <dbReference type="ARBA" id="ARBA00022741"/>
    </source>
</evidence>
<keyword evidence="10" id="KW-0812">Transmembrane</keyword>
<evidence type="ECO:0000256" key="10">
    <source>
        <dbReference type="SAM" id="Phobius"/>
    </source>
</evidence>
<keyword evidence="10" id="KW-1133">Transmembrane helix</keyword>
<dbReference type="Pfam" id="PF00512">
    <property type="entry name" value="HisKA"/>
    <property type="match status" value="1"/>
</dbReference>
<proteinExistence type="predicted"/>
<dbReference type="SMART" id="SM00388">
    <property type="entry name" value="HisKA"/>
    <property type="match status" value="1"/>
</dbReference>
<keyword evidence="8 13" id="KW-0418">Kinase</keyword>
<keyword evidence="10" id="KW-0472">Membrane</keyword>
<dbReference type="PANTHER" id="PTHR44936">
    <property type="entry name" value="SENSOR PROTEIN CREC"/>
    <property type="match status" value="1"/>
</dbReference>
<dbReference type="GO" id="GO:0000155">
    <property type="term" value="F:phosphorelay sensor kinase activity"/>
    <property type="evidence" value="ECO:0007669"/>
    <property type="project" value="InterPro"/>
</dbReference>
<evidence type="ECO:0000256" key="5">
    <source>
        <dbReference type="ARBA" id="ARBA00022553"/>
    </source>
</evidence>
<feature type="domain" description="HAMP" evidence="12">
    <location>
        <begin position="179"/>
        <end position="233"/>
    </location>
</feature>
<reference evidence="13 14" key="1">
    <citation type="journal article" date="2011" name="Front. Microbiol.">
        <title>Genomic signatures of strain selection and enhancement in Bacillus atrophaeus var. globigii, a historical biowarfare simulant.</title>
        <authorList>
            <person name="Gibbons H.S."/>
            <person name="Broomall S.M."/>
            <person name="McNew L.A."/>
            <person name="Daligault H."/>
            <person name="Chapman C."/>
            <person name="Bruce D."/>
            <person name="Karavis M."/>
            <person name="Krepps M."/>
            <person name="McGregor P.A."/>
            <person name="Hong C."/>
            <person name="Park K.H."/>
            <person name="Akmal A."/>
            <person name="Feldman A."/>
            <person name="Lin J.S."/>
            <person name="Chang W.E."/>
            <person name="Higgs B.W."/>
            <person name="Demirev P."/>
            <person name="Lindquist J."/>
            <person name="Liem A."/>
            <person name="Fochler E."/>
            <person name="Read T.D."/>
            <person name="Tapia R."/>
            <person name="Johnson S."/>
            <person name="Bishop-Lilly K.A."/>
            <person name="Detter C."/>
            <person name="Han C."/>
            <person name="Sozhamannan S."/>
            <person name="Rosenzweig C.N."/>
            <person name="Skowronski E.W."/>
        </authorList>
    </citation>
    <scope>NUCLEOTIDE SEQUENCE [LARGE SCALE GENOMIC DNA]</scope>
    <source>
        <strain evidence="13 14">AIT1</strain>
    </source>
</reference>
<dbReference type="PROSITE" id="PS50109">
    <property type="entry name" value="HIS_KIN"/>
    <property type="match status" value="1"/>
</dbReference>
<dbReference type="GO" id="GO:0005524">
    <property type="term" value="F:ATP binding"/>
    <property type="evidence" value="ECO:0007669"/>
    <property type="project" value="UniProtKB-KW"/>
</dbReference>
<dbReference type="Pfam" id="PF02518">
    <property type="entry name" value="HATPase_c"/>
    <property type="match status" value="1"/>
</dbReference>
<keyword evidence="4" id="KW-1003">Cell membrane</keyword>
<comment type="caution">
    <text evidence="13">The sequence shown here is derived from an EMBL/GenBank/DDBJ whole genome shotgun (WGS) entry which is preliminary data.</text>
</comment>
<dbReference type="SMART" id="SM00387">
    <property type="entry name" value="HATPase_c"/>
    <property type="match status" value="1"/>
</dbReference>
<organism evidence="13 14">
    <name type="scientific">Aliidiomarina taiwanensis</name>
    <dbReference type="NCBI Taxonomy" id="946228"/>
    <lineage>
        <taxon>Bacteria</taxon>
        <taxon>Pseudomonadati</taxon>
        <taxon>Pseudomonadota</taxon>
        <taxon>Gammaproteobacteria</taxon>
        <taxon>Alteromonadales</taxon>
        <taxon>Idiomarinaceae</taxon>
        <taxon>Aliidiomarina</taxon>
    </lineage>
</organism>
<dbReference type="InterPro" id="IPR036890">
    <property type="entry name" value="HATPase_C_sf"/>
</dbReference>
<keyword evidence="6" id="KW-0808">Transferase</keyword>
<feature type="domain" description="Histidine kinase" evidence="11">
    <location>
        <begin position="241"/>
        <end position="458"/>
    </location>
</feature>
<evidence type="ECO:0000259" key="12">
    <source>
        <dbReference type="PROSITE" id="PS50885"/>
    </source>
</evidence>
<comment type="catalytic activity">
    <reaction evidence="1">
        <text>ATP + protein L-histidine = ADP + protein N-phospho-L-histidine.</text>
        <dbReference type="EC" id="2.7.13.3"/>
    </reaction>
</comment>
<dbReference type="InterPro" id="IPR003660">
    <property type="entry name" value="HAMP_dom"/>
</dbReference>
<dbReference type="Gene3D" id="6.10.340.10">
    <property type="match status" value="1"/>
</dbReference>
<dbReference type="InterPro" id="IPR036097">
    <property type="entry name" value="HisK_dim/P_sf"/>
</dbReference>
<protein>
    <recommendedName>
        <fullName evidence="3">histidine kinase</fullName>
        <ecNumber evidence="3">2.7.13.3</ecNumber>
    </recommendedName>
</protein>
<evidence type="ECO:0000256" key="4">
    <source>
        <dbReference type="ARBA" id="ARBA00022475"/>
    </source>
</evidence>
<dbReference type="EMBL" id="PIPQ01000009">
    <property type="protein sequence ID" value="RUO37997.1"/>
    <property type="molecule type" value="Genomic_DNA"/>
</dbReference>
<sequence>MQTPHKTRWYQSLTLRVLALFWFLLLGAAAAAFYTAYHYTQPTQPEPLAEDFERTLQPVFESALGAGLLQPGRLLVGEYRVLARYEHTALEPTFAPALHPDYRGYISDLLDQPEALQVPVGDKMLAGPFTVDNALLVVARPLTEQEISELIAQHERDWFPRVVWLSVAFSGVGALILGVWFVRPLRRLRNATREIAEGKAYPNLARLPNRRDELGELARTLAATAVELATSRDAQRRLLSDVSHELRSPLARSQIALDLLGDETETLRSSPHYRQIEKDIFRLGTIIDSILWLSRLENGLDEPIREEVKPMELFEEMKGDIGYAQADWQERLRLEGSDLPTLQTDPVLLRLVLENLIRNGFQYGPEQGIVTLTAKQVQSAGKACLKMDIRDQGPGVEPSKLEQLFEPFFRADPSRHHGAGVGLGLALCQRATRVLGGELEAQNHPEGGLIASLTVPLA</sequence>
<evidence type="ECO:0000256" key="3">
    <source>
        <dbReference type="ARBA" id="ARBA00012438"/>
    </source>
</evidence>
<keyword evidence="9" id="KW-0067">ATP-binding</keyword>
<dbReference type="PRINTS" id="PR00344">
    <property type="entry name" value="BCTRLSENSOR"/>
</dbReference>
<evidence type="ECO:0000256" key="9">
    <source>
        <dbReference type="ARBA" id="ARBA00022840"/>
    </source>
</evidence>
<keyword evidence="5" id="KW-0597">Phosphoprotein</keyword>
<keyword evidence="14" id="KW-1185">Reference proteome</keyword>
<dbReference type="CDD" id="cd06225">
    <property type="entry name" value="HAMP"/>
    <property type="match status" value="1"/>
</dbReference>
<dbReference type="Proteomes" id="UP000286976">
    <property type="component" value="Unassembled WGS sequence"/>
</dbReference>
<dbReference type="InterPro" id="IPR050980">
    <property type="entry name" value="2C_sensor_his_kinase"/>
</dbReference>
<dbReference type="InterPro" id="IPR003594">
    <property type="entry name" value="HATPase_dom"/>
</dbReference>
<dbReference type="InterPro" id="IPR003661">
    <property type="entry name" value="HisK_dim/P_dom"/>
</dbReference>
<evidence type="ECO:0000256" key="1">
    <source>
        <dbReference type="ARBA" id="ARBA00000085"/>
    </source>
</evidence>
<dbReference type="SUPFAM" id="SSF55874">
    <property type="entry name" value="ATPase domain of HSP90 chaperone/DNA topoisomerase II/histidine kinase"/>
    <property type="match status" value="1"/>
</dbReference>
<evidence type="ECO:0000256" key="6">
    <source>
        <dbReference type="ARBA" id="ARBA00022679"/>
    </source>
</evidence>
<dbReference type="Gene3D" id="1.10.287.130">
    <property type="match status" value="1"/>
</dbReference>
<evidence type="ECO:0000256" key="8">
    <source>
        <dbReference type="ARBA" id="ARBA00022777"/>
    </source>
</evidence>
<keyword evidence="7" id="KW-0547">Nucleotide-binding</keyword>